<dbReference type="EMBL" id="GECZ01001024">
    <property type="protein sequence ID" value="JAS68745.1"/>
    <property type="molecule type" value="Transcribed_RNA"/>
</dbReference>
<dbReference type="InterPro" id="IPR024079">
    <property type="entry name" value="MetalloPept_cat_dom_sf"/>
</dbReference>
<proteinExistence type="predicted"/>
<reference evidence="5" key="1">
    <citation type="submission" date="2015-11" db="EMBL/GenBank/DDBJ databases">
        <title>De novo transcriptome assembly of four potential Pierce s Disease insect vectors from Arizona vineyards.</title>
        <authorList>
            <person name="Tassone E.E."/>
        </authorList>
    </citation>
    <scope>NUCLEOTIDE SEQUENCE</scope>
</reference>
<feature type="signal peptide" evidence="3">
    <location>
        <begin position="1"/>
        <end position="25"/>
    </location>
</feature>
<accession>A0A1B6H238</accession>
<feature type="non-terminal residue" evidence="5">
    <location>
        <position position="1"/>
    </location>
</feature>
<comment type="caution">
    <text evidence="2">Lacks conserved residue(s) required for the propagation of feature annotation.</text>
</comment>
<dbReference type="Pfam" id="PF01400">
    <property type="entry name" value="Astacin"/>
    <property type="match status" value="1"/>
</dbReference>
<evidence type="ECO:0000259" key="4">
    <source>
        <dbReference type="PROSITE" id="PS51864"/>
    </source>
</evidence>
<dbReference type="SUPFAM" id="SSF55486">
    <property type="entry name" value="Metalloproteases ('zincins'), catalytic domain"/>
    <property type="match status" value="1"/>
</dbReference>
<dbReference type="GO" id="GO:0006508">
    <property type="term" value="P:proteolysis"/>
    <property type="evidence" value="ECO:0007669"/>
    <property type="project" value="InterPro"/>
</dbReference>
<dbReference type="PANTHER" id="PTHR10127:SF850">
    <property type="entry name" value="METALLOENDOPEPTIDASE"/>
    <property type="match status" value="1"/>
</dbReference>
<comment type="cofactor">
    <cofactor evidence="1">
        <name>Zn(2+)</name>
        <dbReference type="ChEBI" id="CHEBI:29105"/>
    </cofactor>
</comment>
<evidence type="ECO:0000256" key="1">
    <source>
        <dbReference type="ARBA" id="ARBA00001947"/>
    </source>
</evidence>
<dbReference type="InterPro" id="IPR001506">
    <property type="entry name" value="Peptidase_M12A"/>
</dbReference>
<protein>
    <recommendedName>
        <fullName evidence="4">Peptidase M12A domain-containing protein</fullName>
    </recommendedName>
</protein>
<evidence type="ECO:0000256" key="2">
    <source>
        <dbReference type="PROSITE-ProRule" id="PRU01211"/>
    </source>
</evidence>
<gene>
    <name evidence="5" type="ORF">g.34339</name>
</gene>
<feature type="domain" description="Peptidase M12A" evidence="4">
    <location>
        <begin position="63"/>
        <end position="145"/>
    </location>
</feature>
<feature type="non-terminal residue" evidence="5">
    <location>
        <position position="145"/>
    </location>
</feature>
<dbReference type="GO" id="GO:0004222">
    <property type="term" value="F:metalloendopeptidase activity"/>
    <property type="evidence" value="ECO:0007669"/>
    <property type="project" value="InterPro"/>
</dbReference>
<dbReference type="PANTHER" id="PTHR10127">
    <property type="entry name" value="DISCOIDIN, CUB, EGF, LAMININ , AND ZINC METALLOPROTEASE DOMAIN CONTAINING"/>
    <property type="match status" value="1"/>
</dbReference>
<evidence type="ECO:0000256" key="3">
    <source>
        <dbReference type="SAM" id="SignalP"/>
    </source>
</evidence>
<sequence length="145" mass="16148">CSTMLTLSLLVGIFSFTELLGSGVGDESQIGANCPASSETNTANKMWDKELSILKEARQRMRNGLIDPTGIYRWPNGRVPYRITNHFSKDDTNMILGAMMEFNNRTNIRFHTAERTDKDVVVIGSSDKGCWSMVGKRGGEQNLNL</sequence>
<name>A0A1B6H238_9HEMI</name>
<feature type="chain" id="PRO_5008584002" description="Peptidase M12A domain-containing protein" evidence="3">
    <location>
        <begin position="26"/>
        <end position="145"/>
    </location>
</feature>
<evidence type="ECO:0000313" key="5">
    <source>
        <dbReference type="EMBL" id="JAS68745.1"/>
    </source>
</evidence>
<dbReference type="AlphaFoldDB" id="A0A1B6H238"/>
<dbReference type="PROSITE" id="PS51864">
    <property type="entry name" value="ASTACIN"/>
    <property type="match status" value="1"/>
</dbReference>
<keyword evidence="3" id="KW-0732">Signal</keyword>
<dbReference type="Gene3D" id="3.40.390.10">
    <property type="entry name" value="Collagenase (Catalytic Domain)"/>
    <property type="match status" value="1"/>
</dbReference>
<organism evidence="5">
    <name type="scientific">Cuerna arida</name>
    <dbReference type="NCBI Taxonomy" id="1464854"/>
    <lineage>
        <taxon>Eukaryota</taxon>
        <taxon>Metazoa</taxon>
        <taxon>Ecdysozoa</taxon>
        <taxon>Arthropoda</taxon>
        <taxon>Hexapoda</taxon>
        <taxon>Insecta</taxon>
        <taxon>Pterygota</taxon>
        <taxon>Neoptera</taxon>
        <taxon>Paraneoptera</taxon>
        <taxon>Hemiptera</taxon>
        <taxon>Auchenorrhyncha</taxon>
        <taxon>Membracoidea</taxon>
        <taxon>Cicadellidae</taxon>
        <taxon>Cicadellinae</taxon>
        <taxon>Proconiini</taxon>
        <taxon>Cuerna</taxon>
    </lineage>
</organism>